<dbReference type="Proteomes" id="UP001487740">
    <property type="component" value="Unassembled WGS sequence"/>
</dbReference>
<evidence type="ECO:0000313" key="2">
    <source>
        <dbReference type="Proteomes" id="UP001487740"/>
    </source>
</evidence>
<evidence type="ECO:0000313" key="1">
    <source>
        <dbReference type="EMBL" id="KAK8397123.1"/>
    </source>
</evidence>
<gene>
    <name evidence="1" type="ORF">O3P69_004661</name>
</gene>
<reference evidence="1 2" key="1">
    <citation type="submission" date="2023-03" db="EMBL/GenBank/DDBJ databases">
        <title>High-quality genome of Scylla paramamosain provides insights in environmental adaptation.</title>
        <authorList>
            <person name="Zhang L."/>
        </authorList>
    </citation>
    <scope>NUCLEOTIDE SEQUENCE [LARGE SCALE GENOMIC DNA]</scope>
    <source>
        <strain evidence="1">LZ_2023a</strain>
        <tissue evidence="1">Muscle</tissue>
    </source>
</reference>
<keyword evidence="2" id="KW-1185">Reference proteome</keyword>
<sequence length="201" mass="22276">MDEDLRPHSLLLEDLLSLTQPARNLLQAGLVFAVHHMNGQSRHARFSLQDDHLFLHSLQDEVPPPGAVTVTMQEVVPDAFPYEVFLDLAWPGTSPRRVVVRLSRDTPRGRQFLLLCTGQRGSCYANTRLLKVAFEGRPGDCDELMEMIRALAETYEDITGVVVSCLLQEGAGEVNDEGRLEGTMPAVASRVAKSKVVTPRD</sequence>
<accession>A0AAW0UAJ5</accession>
<dbReference type="AlphaFoldDB" id="A0AAW0UAJ5"/>
<comment type="caution">
    <text evidence="1">The sequence shown here is derived from an EMBL/GenBank/DDBJ whole genome shotgun (WGS) entry which is preliminary data.</text>
</comment>
<dbReference type="EMBL" id="JARAKH010000014">
    <property type="protein sequence ID" value="KAK8397123.1"/>
    <property type="molecule type" value="Genomic_DNA"/>
</dbReference>
<name>A0AAW0UAJ5_SCYPA</name>
<protein>
    <submittedName>
        <fullName evidence="1">Uncharacterized protein</fullName>
    </submittedName>
</protein>
<proteinExistence type="predicted"/>
<organism evidence="1 2">
    <name type="scientific">Scylla paramamosain</name>
    <name type="common">Mud crab</name>
    <dbReference type="NCBI Taxonomy" id="85552"/>
    <lineage>
        <taxon>Eukaryota</taxon>
        <taxon>Metazoa</taxon>
        <taxon>Ecdysozoa</taxon>
        <taxon>Arthropoda</taxon>
        <taxon>Crustacea</taxon>
        <taxon>Multicrustacea</taxon>
        <taxon>Malacostraca</taxon>
        <taxon>Eumalacostraca</taxon>
        <taxon>Eucarida</taxon>
        <taxon>Decapoda</taxon>
        <taxon>Pleocyemata</taxon>
        <taxon>Brachyura</taxon>
        <taxon>Eubrachyura</taxon>
        <taxon>Portunoidea</taxon>
        <taxon>Portunidae</taxon>
        <taxon>Portuninae</taxon>
        <taxon>Scylla</taxon>
    </lineage>
</organism>